<protein>
    <submittedName>
        <fullName evidence="1">Uncharacterized protein</fullName>
    </submittedName>
</protein>
<sequence>MNAGAAMKEIDAETIDRDVVAPGTFATLGALITFRE</sequence>
<evidence type="ECO:0000313" key="2">
    <source>
        <dbReference type="Proteomes" id="UP000315010"/>
    </source>
</evidence>
<dbReference type="AlphaFoldDB" id="A0A5C5Z030"/>
<proteinExistence type="predicted"/>
<dbReference type="Proteomes" id="UP000315010">
    <property type="component" value="Unassembled WGS sequence"/>
</dbReference>
<reference evidence="1 2" key="1">
    <citation type="submission" date="2019-02" db="EMBL/GenBank/DDBJ databases">
        <title>Deep-cultivation of Planctomycetes and their phenomic and genomic characterization uncovers novel biology.</title>
        <authorList>
            <person name="Wiegand S."/>
            <person name="Jogler M."/>
            <person name="Boedeker C."/>
            <person name="Pinto D."/>
            <person name="Vollmers J."/>
            <person name="Rivas-Marin E."/>
            <person name="Kohn T."/>
            <person name="Peeters S.H."/>
            <person name="Heuer A."/>
            <person name="Rast P."/>
            <person name="Oberbeckmann S."/>
            <person name="Bunk B."/>
            <person name="Jeske O."/>
            <person name="Meyerdierks A."/>
            <person name="Storesund J.E."/>
            <person name="Kallscheuer N."/>
            <person name="Luecker S."/>
            <person name="Lage O.M."/>
            <person name="Pohl T."/>
            <person name="Merkel B.J."/>
            <person name="Hornburger P."/>
            <person name="Mueller R.-W."/>
            <person name="Bruemmer F."/>
            <person name="Labrenz M."/>
            <person name="Spormann A.M."/>
            <person name="Op Den Camp H."/>
            <person name="Overmann J."/>
            <person name="Amann R."/>
            <person name="Jetten M.S.M."/>
            <person name="Mascher T."/>
            <person name="Medema M.H."/>
            <person name="Devos D.P."/>
            <person name="Kaster A.-K."/>
            <person name="Ovreas L."/>
            <person name="Rohde M."/>
            <person name="Galperin M.Y."/>
            <person name="Jogler C."/>
        </authorList>
    </citation>
    <scope>NUCLEOTIDE SEQUENCE [LARGE SCALE GENOMIC DNA]</scope>
    <source>
        <strain evidence="1 2">CA13</strain>
    </source>
</reference>
<keyword evidence="2" id="KW-1185">Reference proteome</keyword>
<name>A0A5C5Z030_9BACT</name>
<comment type="caution">
    <text evidence="1">The sequence shown here is derived from an EMBL/GenBank/DDBJ whole genome shotgun (WGS) entry which is preliminary data.</text>
</comment>
<accession>A0A5C5Z030</accession>
<organism evidence="1 2">
    <name type="scientific">Novipirellula herctigrandis</name>
    <dbReference type="NCBI Taxonomy" id="2527986"/>
    <lineage>
        <taxon>Bacteria</taxon>
        <taxon>Pseudomonadati</taxon>
        <taxon>Planctomycetota</taxon>
        <taxon>Planctomycetia</taxon>
        <taxon>Pirellulales</taxon>
        <taxon>Pirellulaceae</taxon>
        <taxon>Novipirellula</taxon>
    </lineage>
</organism>
<gene>
    <name evidence="1" type="ORF">CA13_16000</name>
</gene>
<evidence type="ECO:0000313" key="1">
    <source>
        <dbReference type="EMBL" id="TWT80187.1"/>
    </source>
</evidence>
<dbReference type="EMBL" id="SJPJ01000001">
    <property type="protein sequence ID" value="TWT80187.1"/>
    <property type="molecule type" value="Genomic_DNA"/>
</dbReference>